<dbReference type="GO" id="GO:0033627">
    <property type="term" value="P:cell adhesion mediated by integrin"/>
    <property type="evidence" value="ECO:0007669"/>
    <property type="project" value="TreeGrafter"/>
</dbReference>
<dbReference type="Pfam" id="PF01839">
    <property type="entry name" value="FG-GAP"/>
    <property type="match status" value="5"/>
</dbReference>
<evidence type="ECO:0000313" key="5">
    <source>
        <dbReference type="Proteomes" id="UP000770889"/>
    </source>
</evidence>
<dbReference type="GO" id="GO:0008305">
    <property type="term" value="C:integrin complex"/>
    <property type="evidence" value="ECO:0007669"/>
    <property type="project" value="InterPro"/>
</dbReference>
<dbReference type="PANTHER" id="PTHR23220">
    <property type="entry name" value="INTEGRIN ALPHA"/>
    <property type="match status" value="1"/>
</dbReference>
<keyword evidence="3" id="KW-0325">Glycoprotein</keyword>
<dbReference type="GO" id="GO:0005178">
    <property type="term" value="F:integrin binding"/>
    <property type="evidence" value="ECO:0007669"/>
    <property type="project" value="TreeGrafter"/>
</dbReference>
<dbReference type="GO" id="GO:0007229">
    <property type="term" value="P:integrin-mediated signaling pathway"/>
    <property type="evidence" value="ECO:0007669"/>
    <property type="project" value="UniProtKB-KW"/>
</dbReference>
<comment type="caution">
    <text evidence="4">The sequence shown here is derived from an EMBL/GenBank/DDBJ whole genome shotgun (WGS) entry which is preliminary data.</text>
</comment>
<dbReference type="InterPro" id="IPR000413">
    <property type="entry name" value="Integrin_alpha"/>
</dbReference>
<dbReference type="Proteomes" id="UP000770889">
    <property type="component" value="Unassembled WGS sequence"/>
</dbReference>
<keyword evidence="4" id="KW-0401">Integrin</keyword>
<dbReference type="PROSITE" id="PS51257">
    <property type="entry name" value="PROKAR_LIPOPROTEIN"/>
    <property type="match status" value="1"/>
</dbReference>
<dbReference type="GO" id="GO:0009897">
    <property type="term" value="C:external side of plasma membrane"/>
    <property type="evidence" value="ECO:0007669"/>
    <property type="project" value="TreeGrafter"/>
</dbReference>
<dbReference type="InterPro" id="IPR013517">
    <property type="entry name" value="FG-GAP"/>
</dbReference>
<evidence type="ECO:0000313" key="4">
    <source>
        <dbReference type="EMBL" id="MBT2990958.1"/>
    </source>
</evidence>
<dbReference type="PROSITE" id="PS51470">
    <property type="entry name" value="FG_GAP"/>
    <property type="match status" value="5"/>
</dbReference>
<gene>
    <name evidence="4" type="ORF">KME65_18530</name>
</gene>
<keyword evidence="1" id="KW-0732">Signal</keyword>
<reference evidence="4 5" key="1">
    <citation type="submission" date="2021-05" db="EMBL/GenBank/DDBJ databases">
        <title>Genetic and Functional Diversity in Clade A Lucinid endosymbionts from the Bahamas.</title>
        <authorList>
            <person name="Giani N.M."/>
            <person name="Engel A.S."/>
            <person name="Campbell B.J."/>
        </authorList>
    </citation>
    <scope>NUCLEOTIDE SEQUENCE [LARGE SCALE GENOMIC DNA]</scope>
    <source>
        <strain evidence="4">LUC16012Gg_MoonRockCtena</strain>
    </source>
</reference>
<keyword evidence="2" id="KW-0677">Repeat</keyword>
<dbReference type="PANTHER" id="PTHR23220:SF83">
    <property type="entry name" value="INTEGRIN ALPHA-PS3-RELATED"/>
    <property type="match status" value="1"/>
</dbReference>
<accession>A0A944MBQ1</accession>
<proteinExistence type="predicted"/>
<evidence type="ECO:0000256" key="3">
    <source>
        <dbReference type="ARBA" id="ARBA00023180"/>
    </source>
</evidence>
<evidence type="ECO:0000256" key="2">
    <source>
        <dbReference type="ARBA" id="ARBA00022737"/>
    </source>
</evidence>
<dbReference type="SMART" id="SM00191">
    <property type="entry name" value="Int_alpha"/>
    <property type="match status" value="6"/>
</dbReference>
<dbReference type="Gene3D" id="2.130.10.130">
    <property type="entry name" value="Integrin alpha, N-terminal"/>
    <property type="match status" value="4"/>
</dbReference>
<dbReference type="EMBL" id="JAHHGM010000024">
    <property type="protein sequence ID" value="MBT2990958.1"/>
    <property type="molecule type" value="Genomic_DNA"/>
</dbReference>
<dbReference type="GO" id="GO:0098609">
    <property type="term" value="P:cell-cell adhesion"/>
    <property type="evidence" value="ECO:0007669"/>
    <property type="project" value="TreeGrafter"/>
</dbReference>
<dbReference type="InterPro" id="IPR028994">
    <property type="entry name" value="Integrin_alpha_N"/>
</dbReference>
<dbReference type="PRINTS" id="PR01185">
    <property type="entry name" value="INTEGRINA"/>
</dbReference>
<dbReference type="GO" id="GO:0007160">
    <property type="term" value="P:cell-matrix adhesion"/>
    <property type="evidence" value="ECO:0007669"/>
    <property type="project" value="TreeGrafter"/>
</dbReference>
<evidence type="ECO:0000256" key="1">
    <source>
        <dbReference type="ARBA" id="ARBA00022729"/>
    </source>
</evidence>
<dbReference type="AlphaFoldDB" id="A0A944MBQ1"/>
<organism evidence="4 5">
    <name type="scientific">Candidatus Thiodiazotropha taylori</name>
    <dbReference type="NCBI Taxonomy" id="2792791"/>
    <lineage>
        <taxon>Bacteria</taxon>
        <taxon>Pseudomonadati</taxon>
        <taxon>Pseudomonadota</taxon>
        <taxon>Gammaproteobacteria</taxon>
        <taxon>Chromatiales</taxon>
        <taxon>Sedimenticolaceae</taxon>
        <taxon>Candidatus Thiodiazotropha</taxon>
    </lineage>
</organism>
<dbReference type="SUPFAM" id="SSF69318">
    <property type="entry name" value="Integrin alpha N-terminal domain"/>
    <property type="match status" value="2"/>
</dbReference>
<sequence>MGQTDRLRLPFPLLFPLLLGLMLLASGCSISYSTEVDSEQKISASSGNFDGDLDSGDQFGSAIATIGDLEGDGVSDLAVGAPFDDDSGENRGAVWVLFMDSDGSVDSEQKISADAGGFDGTLDDEDQFGSAIAPLGDLNNDGFLDIAVGAPLDDDGGSDKGAVWILFLNGEGGVESEQKISDDDGDFPGDLDDDDQFGRALAAIGDLNRDGVNDLAVAAPNDDDGGTDRGAVWILFMNSDGTVSSVQKISSDRGGLDRDPENEDRFGSALTEIGDLDDDGVVDLAVGVSGDDDGGSDRGGLWILFLNDDGSVDSMRRITQTRGGFEGSLSDNDQFGNAVSNLGDINDDGIVDLAVGAKRSDDGGAERGAVWILFMEINGEVISSTKLSDTEGNFGGDLDSGDHFGSALAHLGDLDGDGIGDIVVGACLDDDGDTDSGAVWVLFMGDADTDFDREEGGLFDMSQEDLNTILNGTGSAN</sequence>
<protein>
    <submittedName>
        <fullName evidence="4">Integrin alpha</fullName>
    </submittedName>
</protein>
<dbReference type="InterPro" id="IPR013519">
    <property type="entry name" value="Int_alpha_beta-p"/>
</dbReference>
<name>A0A944MBQ1_9GAMM</name>